<dbReference type="PANTHER" id="PTHR11866:SF32">
    <property type="entry name" value="PROSTAGLANDIN E RECEPTOR 4 (SUBTYPE EP4) C"/>
    <property type="match status" value="1"/>
</dbReference>
<dbReference type="InterPro" id="IPR008365">
    <property type="entry name" value="Prostanoid_rcpt"/>
</dbReference>
<evidence type="ECO:0000256" key="8">
    <source>
        <dbReference type="ARBA" id="ARBA00023180"/>
    </source>
</evidence>
<name>A0A8T2NVC4_9TELE</name>
<sequence length="294" mass="32728">MFTVGVLGNLVAIVVLCISKKEQKETTFYTLVCGMAFTDLLGTCFTSPVVIATSLVLMSQRTRIVRAEISGQGGSGRRFPKLPTVRIFVNQLYGPAQISAGVKPDYRSDLMAIRFASFNPILDPWVYILCRKNLLTKCCQRVKRSVGTSRGDHARQVGWMSGQRTPPSYAASNTTSYASLRIGNDKNDEEQVITRTKSFTDFTVQQTWDFDASRPNFHPFCVEQGAVIQSEKSTPDVLKQAEMKPMLCSILNESPIHSAGHEVHPRYSRRHNGQLEIVTCTFSTPTSCISEKCI</sequence>
<evidence type="ECO:0000256" key="7">
    <source>
        <dbReference type="ARBA" id="ARBA00023170"/>
    </source>
</evidence>
<dbReference type="PANTHER" id="PTHR11866">
    <property type="entry name" value="G-PROTEIN COUPLED RECEPTOR FAMILY 1 MEMBER"/>
    <property type="match status" value="1"/>
</dbReference>
<evidence type="ECO:0000313" key="10">
    <source>
        <dbReference type="EMBL" id="KAG9341542.1"/>
    </source>
</evidence>
<dbReference type="Proteomes" id="UP000824540">
    <property type="component" value="Unassembled WGS sequence"/>
</dbReference>
<evidence type="ECO:0000256" key="6">
    <source>
        <dbReference type="ARBA" id="ARBA00023136"/>
    </source>
</evidence>
<accession>A0A8T2NVC4</accession>
<keyword evidence="8" id="KW-0325">Glycoprotein</keyword>
<dbReference type="GO" id="GO:0071380">
    <property type="term" value="P:cellular response to prostaglandin E stimulus"/>
    <property type="evidence" value="ECO:0007669"/>
    <property type="project" value="TreeGrafter"/>
</dbReference>
<dbReference type="Gene3D" id="1.20.1070.10">
    <property type="entry name" value="Rhodopsin 7-helix transmembrane proteins"/>
    <property type="match status" value="1"/>
</dbReference>
<dbReference type="EMBL" id="JAFBMS010000034">
    <property type="protein sequence ID" value="KAG9341542.1"/>
    <property type="molecule type" value="Genomic_DNA"/>
</dbReference>
<keyword evidence="3" id="KW-0812">Transmembrane</keyword>
<dbReference type="GO" id="GO:0007189">
    <property type="term" value="P:adenylate cyclase-activating G protein-coupled receptor signaling pathway"/>
    <property type="evidence" value="ECO:0007669"/>
    <property type="project" value="TreeGrafter"/>
</dbReference>
<keyword evidence="11" id="KW-1185">Reference proteome</keyword>
<keyword evidence="9" id="KW-0807">Transducer</keyword>
<dbReference type="GO" id="GO:0050728">
    <property type="term" value="P:negative regulation of inflammatory response"/>
    <property type="evidence" value="ECO:0007669"/>
    <property type="project" value="TreeGrafter"/>
</dbReference>
<dbReference type="PRINTS" id="PR01788">
    <property type="entry name" value="PROSTANOIDR"/>
</dbReference>
<evidence type="ECO:0000256" key="4">
    <source>
        <dbReference type="ARBA" id="ARBA00022989"/>
    </source>
</evidence>
<keyword evidence="6" id="KW-0472">Membrane</keyword>
<evidence type="ECO:0000256" key="2">
    <source>
        <dbReference type="ARBA" id="ARBA00022475"/>
    </source>
</evidence>
<keyword evidence="5" id="KW-0297">G-protein coupled receptor</keyword>
<dbReference type="GO" id="GO:0007204">
    <property type="term" value="P:positive regulation of cytosolic calcium ion concentration"/>
    <property type="evidence" value="ECO:0007669"/>
    <property type="project" value="TreeGrafter"/>
</dbReference>
<evidence type="ECO:0000256" key="1">
    <source>
        <dbReference type="ARBA" id="ARBA00004651"/>
    </source>
</evidence>
<evidence type="ECO:0000313" key="11">
    <source>
        <dbReference type="Proteomes" id="UP000824540"/>
    </source>
</evidence>
<dbReference type="GO" id="GO:0005886">
    <property type="term" value="C:plasma membrane"/>
    <property type="evidence" value="ECO:0007669"/>
    <property type="project" value="UniProtKB-SubCell"/>
</dbReference>
<comment type="caution">
    <text evidence="10">The sequence shown here is derived from an EMBL/GenBank/DDBJ whole genome shotgun (WGS) entry which is preliminary data.</text>
</comment>
<proteinExistence type="predicted"/>
<keyword evidence="4" id="KW-1133">Transmembrane helix</keyword>
<gene>
    <name evidence="10" type="ORF">JZ751_019048</name>
</gene>
<dbReference type="OrthoDB" id="5959154at2759"/>
<protein>
    <submittedName>
        <fullName evidence="10">Uncharacterized protein</fullName>
    </submittedName>
</protein>
<dbReference type="GO" id="GO:0004957">
    <property type="term" value="F:prostaglandin E receptor activity"/>
    <property type="evidence" value="ECO:0007669"/>
    <property type="project" value="TreeGrafter"/>
</dbReference>
<comment type="subcellular location">
    <subcellularLocation>
        <location evidence="1">Cell membrane</location>
        <topology evidence="1">Multi-pass membrane protein</topology>
    </subcellularLocation>
</comment>
<evidence type="ECO:0000256" key="9">
    <source>
        <dbReference type="ARBA" id="ARBA00023224"/>
    </source>
</evidence>
<dbReference type="SUPFAM" id="SSF81321">
    <property type="entry name" value="Family A G protein-coupled receptor-like"/>
    <property type="match status" value="1"/>
</dbReference>
<dbReference type="AlphaFoldDB" id="A0A8T2NVC4"/>
<keyword evidence="7" id="KW-0675">Receptor</keyword>
<evidence type="ECO:0000256" key="5">
    <source>
        <dbReference type="ARBA" id="ARBA00023040"/>
    </source>
</evidence>
<evidence type="ECO:0000256" key="3">
    <source>
        <dbReference type="ARBA" id="ARBA00022692"/>
    </source>
</evidence>
<reference evidence="10" key="1">
    <citation type="thesis" date="2021" institute="BYU ScholarsArchive" country="Provo, UT, USA">
        <title>Applications of and Algorithms for Genome Assembly and Genomic Analyses with an Emphasis on Marine Teleosts.</title>
        <authorList>
            <person name="Pickett B.D."/>
        </authorList>
    </citation>
    <scope>NUCLEOTIDE SEQUENCE</scope>
    <source>
        <strain evidence="10">HI-2016</strain>
    </source>
</reference>
<organism evidence="10 11">
    <name type="scientific">Albula glossodonta</name>
    <name type="common">roundjaw bonefish</name>
    <dbReference type="NCBI Taxonomy" id="121402"/>
    <lineage>
        <taxon>Eukaryota</taxon>
        <taxon>Metazoa</taxon>
        <taxon>Chordata</taxon>
        <taxon>Craniata</taxon>
        <taxon>Vertebrata</taxon>
        <taxon>Euteleostomi</taxon>
        <taxon>Actinopterygii</taxon>
        <taxon>Neopterygii</taxon>
        <taxon>Teleostei</taxon>
        <taxon>Albuliformes</taxon>
        <taxon>Albulidae</taxon>
        <taxon>Albula</taxon>
    </lineage>
</organism>
<dbReference type="GO" id="GO:0006954">
    <property type="term" value="P:inflammatory response"/>
    <property type="evidence" value="ECO:0007669"/>
    <property type="project" value="TreeGrafter"/>
</dbReference>
<keyword evidence="2" id="KW-1003">Cell membrane</keyword>